<sequence>LESFSDIKDADQNQFTNHNKKPSTNSPLYEKPGSIWLKPKAAAHIQQQQTWIADNKEPPQNASTQKKCGNELYIASHNNT</sequence>
<name>A0A0B6Y5A4_9EUPU</name>
<feature type="compositionally biased region" description="Basic and acidic residues" evidence="1">
    <location>
        <begin position="1"/>
        <end position="11"/>
    </location>
</feature>
<evidence type="ECO:0000256" key="1">
    <source>
        <dbReference type="SAM" id="MobiDB-lite"/>
    </source>
</evidence>
<evidence type="ECO:0000313" key="2">
    <source>
        <dbReference type="EMBL" id="CEK51462.1"/>
    </source>
</evidence>
<protein>
    <submittedName>
        <fullName evidence="2">Uncharacterized protein</fullName>
    </submittedName>
</protein>
<feature type="compositionally biased region" description="Polar residues" evidence="1">
    <location>
        <begin position="54"/>
        <end position="67"/>
    </location>
</feature>
<feature type="region of interest" description="Disordered" evidence="1">
    <location>
        <begin position="54"/>
        <end position="80"/>
    </location>
</feature>
<dbReference type="EMBL" id="HACG01004597">
    <property type="protein sequence ID" value="CEK51462.1"/>
    <property type="molecule type" value="Transcribed_RNA"/>
</dbReference>
<proteinExistence type="predicted"/>
<feature type="compositionally biased region" description="Polar residues" evidence="1">
    <location>
        <begin position="12"/>
        <end position="27"/>
    </location>
</feature>
<reference evidence="2" key="1">
    <citation type="submission" date="2014-12" db="EMBL/GenBank/DDBJ databases">
        <title>Insight into the proteome of Arion vulgaris.</title>
        <authorList>
            <person name="Aradska J."/>
            <person name="Bulat T."/>
            <person name="Smidak R."/>
            <person name="Sarate P."/>
            <person name="Gangsoo J."/>
            <person name="Sialana F."/>
            <person name="Bilban M."/>
            <person name="Lubec G."/>
        </authorList>
    </citation>
    <scope>NUCLEOTIDE SEQUENCE</scope>
    <source>
        <tissue evidence="2">Skin</tissue>
    </source>
</reference>
<feature type="non-terminal residue" evidence="2">
    <location>
        <position position="1"/>
    </location>
</feature>
<organism evidence="2">
    <name type="scientific">Arion vulgaris</name>
    <dbReference type="NCBI Taxonomy" id="1028688"/>
    <lineage>
        <taxon>Eukaryota</taxon>
        <taxon>Metazoa</taxon>
        <taxon>Spiralia</taxon>
        <taxon>Lophotrochozoa</taxon>
        <taxon>Mollusca</taxon>
        <taxon>Gastropoda</taxon>
        <taxon>Heterobranchia</taxon>
        <taxon>Euthyneura</taxon>
        <taxon>Panpulmonata</taxon>
        <taxon>Eupulmonata</taxon>
        <taxon>Stylommatophora</taxon>
        <taxon>Helicina</taxon>
        <taxon>Arionoidea</taxon>
        <taxon>Arionidae</taxon>
        <taxon>Arion</taxon>
    </lineage>
</organism>
<feature type="region of interest" description="Disordered" evidence="1">
    <location>
        <begin position="1"/>
        <end position="32"/>
    </location>
</feature>
<dbReference type="AlphaFoldDB" id="A0A0B6Y5A4"/>
<gene>
    <name evidence="2" type="primary">ORF13474</name>
</gene>
<accession>A0A0B6Y5A4</accession>